<dbReference type="SUPFAM" id="SSF56219">
    <property type="entry name" value="DNase I-like"/>
    <property type="match status" value="1"/>
</dbReference>
<evidence type="ECO:0008006" key="3">
    <source>
        <dbReference type="Google" id="ProtNLM"/>
    </source>
</evidence>
<sequence>MERHNIFRFMGFYSHADPNLSNSSWDILRTVGSSIRKDWIVSGDFNAIINNAKNDRGRRKCRVKIDEFIEVMEELALIDIKIDKGRKPREDVKDSRLFLKFDTFWRKEKEANDIIKQAWSSNKTNIIEKF</sequence>
<evidence type="ECO:0000313" key="2">
    <source>
        <dbReference type="Proteomes" id="UP000828251"/>
    </source>
</evidence>
<accession>A0A9D3VPQ5</accession>
<proteinExistence type="predicted"/>
<dbReference type="InterPro" id="IPR036691">
    <property type="entry name" value="Endo/exonu/phosph_ase_sf"/>
</dbReference>
<dbReference type="AlphaFoldDB" id="A0A9D3VPQ5"/>
<keyword evidence="2" id="KW-1185">Reference proteome</keyword>
<gene>
    <name evidence="1" type="ORF">J1N35_017810</name>
</gene>
<reference evidence="1 2" key="1">
    <citation type="journal article" date="2021" name="Plant Biotechnol. J.">
        <title>Multi-omics assisted identification of the key and species-specific regulatory components of drought-tolerant mechanisms in Gossypium stocksii.</title>
        <authorList>
            <person name="Yu D."/>
            <person name="Ke L."/>
            <person name="Zhang D."/>
            <person name="Wu Y."/>
            <person name="Sun Y."/>
            <person name="Mei J."/>
            <person name="Sun J."/>
            <person name="Sun Y."/>
        </authorList>
    </citation>
    <scope>NUCLEOTIDE SEQUENCE [LARGE SCALE GENOMIC DNA]</scope>
    <source>
        <strain evidence="2">cv. E1</strain>
        <tissue evidence="1">Leaf</tissue>
    </source>
</reference>
<dbReference type="OrthoDB" id="983824at2759"/>
<evidence type="ECO:0000313" key="1">
    <source>
        <dbReference type="EMBL" id="KAH1090553.1"/>
    </source>
</evidence>
<protein>
    <recommendedName>
        <fullName evidence="3">Endonuclease/exonuclease/phosphatase domain-containing protein</fullName>
    </recommendedName>
</protein>
<dbReference type="EMBL" id="JAIQCV010000006">
    <property type="protein sequence ID" value="KAH1090553.1"/>
    <property type="molecule type" value="Genomic_DNA"/>
</dbReference>
<dbReference type="Gene3D" id="3.60.10.10">
    <property type="entry name" value="Endonuclease/exonuclease/phosphatase"/>
    <property type="match status" value="1"/>
</dbReference>
<name>A0A9D3VPQ5_9ROSI</name>
<organism evidence="1 2">
    <name type="scientific">Gossypium stocksii</name>
    <dbReference type="NCBI Taxonomy" id="47602"/>
    <lineage>
        <taxon>Eukaryota</taxon>
        <taxon>Viridiplantae</taxon>
        <taxon>Streptophyta</taxon>
        <taxon>Embryophyta</taxon>
        <taxon>Tracheophyta</taxon>
        <taxon>Spermatophyta</taxon>
        <taxon>Magnoliopsida</taxon>
        <taxon>eudicotyledons</taxon>
        <taxon>Gunneridae</taxon>
        <taxon>Pentapetalae</taxon>
        <taxon>rosids</taxon>
        <taxon>malvids</taxon>
        <taxon>Malvales</taxon>
        <taxon>Malvaceae</taxon>
        <taxon>Malvoideae</taxon>
        <taxon>Gossypium</taxon>
    </lineage>
</organism>
<comment type="caution">
    <text evidence="1">The sequence shown here is derived from an EMBL/GenBank/DDBJ whole genome shotgun (WGS) entry which is preliminary data.</text>
</comment>
<dbReference type="Proteomes" id="UP000828251">
    <property type="component" value="Unassembled WGS sequence"/>
</dbReference>